<dbReference type="Proteomes" id="UP000593572">
    <property type="component" value="Unassembled WGS sequence"/>
</dbReference>
<accession>A0A7J8LIJ6</accession>
<dbReference type="EMBL" id="JABEZX010000003">
    <property type="protein sequence ID" value="MBA0552268.1"/>
    <property type="molecule type" value="Genomic_DNA"/>
</dbReference>
<evidence type="ECO:0000313" key="1">
    <source>
        <dbReference type="EMBL" id="MBA0552268.1"/>
    </source>
</evidence>
<comment type="caution">
    <text evidence="1">The sequence shown here is derived from an EMBL/GenBank/DDBJ whole genome shotgun (WGS) entry which is preliminary data.</text>
</comment>
<feature type="non-terminal residue" evidence="1">
    <location>
        <position position="156"/>
    </location>
</feature>
<reference evidence="1 2" key="1">
    <citation type="journal article" date="2019" name="Genome Biol. Evol.">
        <title>Insights into the evolution of the New World diploid cottons (Gossypium, subgenus Houzingenia) based on genome sequencing.</title>
        <authorList>
            <person name="Grover C.E."/>
            <person name="Arick M.A. 2nd"/>
            <person name="Thrash A."/>
            <person name="Conover J.L."/>
            <person name="Sanders W.S."/>
            <person name="Peterson D.G."/>
            <person name="Frelichowski J.E."/>
            <person name="Scheffler J.A."/>
            <person name="Scheffler B.E."/>
            <person name="Wendel J.F."/>
        </authorList>
    </citation>
    <scope>NUCLEOTIDE SEQUENCE [LARGE SCALE GENOMIC DNA]</scope>
    <source>
        <strain evidence="1">157</strain>
        <tissue evidence="1">Leaf</tissue>
    </source>
</reference>
<organism evidence="1 2">
    <name type="scientific">Gossypium lobatum</name>
    <dbReference type="NCBI Taxonomy" id="34289"/>
    <lineage>
        <taxon>Eukaryota</taxon>
        <taxon>Viridiplantae</taxon>
        <taxon>Streptophyta</taxon>
        <taxon>Embryophyta</taxon>
        <taxon>Tracheophyta</taxon>
        <taxon>Spermatophyta</taxon>
        <taxon>Magnoliopsida</taxon>
        <taxon>eudicotyledons</taxon>
        <taxon>Gunneridae</taxon>
        <taxon>Pentapetalae</taxon>
        <taxon>rosids</taxon>
        <taxon>malvids</taxon>
        <taxon>Malvales</taxon>
        <taxon>Malvaceae</taxon>
        <taxon>Malvoideae</taxon>
        <taxon>Gossypium</taxon>
    </lineage>
</organism>
<dbReference type="AlphaFoldDB" id="A0A7J8LIJ6"/>
<sequence length="156" mass="17001">FNDPLVHIDISNALLRNGNTHGILESSGETKKLKELEESGTTIFIDALGRLVRDVGDKVISIHFNPAFEDLSIVPMALNERGSGGNFVGSKGGWKINKTLKGPSNQFKATDSSRVSFLRTMLKVADLITSELEGHAVQEKAAKGKEIPNCHVFSRQ</sequence>
<protein>
    <submittedName>
        <fullName evidence="1">Uncharacterized protein</fullName>
    </submittedName>
</protein>
<evidence type="ECO:0000313" key="2">
    <source>
        <dbReference type="Proteomes" id="UP000593572"/>
    </source>
</evidence>
<gene>
    <name evidence="1" type="ORF">Golob_023095</name>
</gene>
<keyword evidence="2" id="KW-1185">Reference proteome</keyword>
<name>A0A7J8LIJ6_9ROSI</name>
<proteinExistence type="predicted"/>